<evidence type="ECO:0000313" key="2">
    <source>
        <dbReference type="Proteomes" id="UP000280960"/>
    </source>
</evidence>
<name>A0A3G2R8T2_9FIRM</name>
<sequence length="259" mass="29868">MGHERIGFLPRTQPWVDIIKQLTDFDCSDDTVTKISNNTLANIKKKYEQMSSDESVIKAIRFLIILSLSANQQDQREFLAKNGLIVDERFSLFSLIRCAKDYIVTDTGSLETNKMVVDAVLYVLSSYERKKGNKQLSLFNNSNETPWKNIGTGAAFCELARLFFTEFTNRHLRYYLEREAAQAIDDYDSIEIFSQKLTKQSEALSTHAFEISKIMQSFAAGWFNKYSRSDIPTNEEITRFLNMTFGKIRAELRREAEAL</sequence>
<dbReference type="KEGG" id="bacg:D2962_13265"/>
<organism evidence="1 2">
    <name type="scientific">Biomaibacter acetigenes</name>
    <dbReference type="NCBI Taxonomy" id="2316383"/>
    <lineage>
        <taxon>Bacteria</taxon>
        <taxon>Bacillati</taxon>
        <taxon>Bacillota</taxon>
        <taxon>Clostridia</taxon>
        <taxon>Thermosediminibacterales</taxon>
        <taxon>Tepidanaerobacteraceae</taxon>
        <taxon>Biomaibacter</taxon>
    </lineage>
</organism>
<reference evidence="1 2" key="1">
    <citation type="submission" date="2018-10" db="EMBL/GenBank/DDBJ databases">
        <authorList>
            <person name="Zhang X."/>
        </authorList>
    </citation>
    <scope>NUCLEOTIDE SEQUENCE [LARGE SCALE GENOMIC DNA]</scope>
    <source>
        <strain evidence="1 2">SK-G1</strain>
    </source>
</reference>
<evidence type="ECO:0000313" key="1">
    <source>
        <dbReference type="EMBL" id="AYO31438.1"/>
    </source>
</evidence>
<dbReference type="EMBL" id="CP033169">
    <property type="protein sequence ID" value="AYO31438.1"/>
    <property type="molecule type" value="Genomic_DNA"/>
</dbReference>
<dbReference type="Proteomes" id="UP000280960">
    <property type="component" value="Chromosome"/>
</dbReference>
<accession>A0A3G2R8T2</accession>
<gene>
    <name evidence="1" type="ORF">D2962_13265</name>
</gene>
<proteinExistence type="predicted"/>
<protein>
    <submittedName>
        <fullName evidence="1">Uncharacterized protein</fullName>
    </submittedName>
</protein>
<dbReference type="RefSeq" id="WP_122015253.1">
    <property type="nucleotide sequence ID" value="NZ_CP033169.1"/>
</dbReference>
<keyword evidence="2" id="KW-1185">Reference proteome</keyword>
<dbReference type="AlphaFoldDB" id="A0A3G2R8T2"/>